<evidence type="ECO:0000256" key="3">
    <source>
        <dbReference type="ARBA" id="ARBA00022723"/>
    </source>
</evidence>
<keyword evidence="2" id="KW-0517">Myogenesis</keyword>
<evidence type="ECO:0000256" key="1">
    <source>
        <dbReference type="ARBA" id="ARBA00004123"/>
    </source>
</evidence>
<organism evidence="11">
    <name type="scientific">Apis mellifera</name>
    <name type="common">Honeybee</name>
    <dbReference type="NCBI Taxonomy" id="7460"/>
    <lineage>
        <taxon>Eukaryota</taxon>
        <taxon>Metazoa</taxon>
        <taxon>Ecdysozoa</taxon>
        <taxon>Arthropoda</taxon>
        <taxon>Hexapoda</taxon>
        <taxon>Insecta</taxon>
        <taxon>Pterygota</taxon>
        <taxon>Neoptera</taxon>
        <taxon>Endopterygota</taxon>
        <taxon>Hymenoptera</taxon>
        <taxon>Apocrita</taxon>
        <taxon>Aculeata</taxon>
        <taxon>Apoidea</taxon>
        <taxon>Anthophila</taxon>
        <taxon>Apidae</taxon>
        <taxon>Apis</taxon>
    </lineage>
</organism>
<accession>A0A7M7M139</accession>
<reference evidence="11" key="1">
    <citation type="submission" date="2021-01" db="UniProtKB">
        <authorList>
            <consortium name="EnsemblMetazoa"/>
        </authorList>
    </citation>
    <scope>IDENTIFICATION</scope>
    <source>
        <strain evidence="11">DH4</strain>
    </source>
</reference>
<dbReference type="GO" id="GO:0046872">
    <property type="term" value="F:metal ion binding"/>
    <property type="evidence" value="ECO:0007669"/>
    <property type="project" value="UniProtKB-KW"/>
</dbReference>
<dbReference type="GO" id="GO:0042805">
    <property type="term" value="F:actinin binding"/>
    <property type="evidence" value="ECO:0007669"/>
    <property type="project" value="TreeGrafter"/>
</dbReference>
<dbReference type="GO" id="GO:0030018">
    <property type="term" value="C:Z disc"/>
    <property type="evidence" value="ECO:0007669"/>
    <property type="project" value="TreeGrafter"/>
</dbReference>
<evidence type="ECO:0000256" key="2">
    <source>
        <dbReference type="ARBA" id="ARBA00022541"/>
    </source>
</evidence>
<feature type="domain" description="LIM zinc-binding" evidence="10">
    <location>
        <begin position="620"/>
        <end position="680"/>
    </location>
</feature>
<dbReference type="PANTHER" id="PTHR24215">
    <property type="entry name" value="RHO-GTPASE-ACTIVATING PROTEIN LRG1"/>
    <property type="match status" value="1"/>
</dbReference>
<dbReference type="FunFam" id="2.10.110.10:FF:000001">
    <property type="entry name" value="Cysteine and glycine-rich protein 1"/>
    <property type="match status" value="2"/>
</dbReference>
<name>A0A7M7M139_APIME</name>
<keyword evidence="3 8" id="KW-0479">Metal-binding</keyword>
<sequence>MPGVCPRCNREVYFAEEKLALGKVWHTFCFSCRSCRKLLNSCNVVTHLSELFCKNCYIRLFLSTANHAIKAIPNSSATLTLSKELLNCYCCDAENSIGNASLNRNQHYQSDKYRLRGGGSEVEETNICLDEEKKHFIENECANLGIVNSMTTICDPPPSPTAITTWYNRQHSRFRSTLSPEWQKNNTNAKDCRFEVQKQDTDQFEPKTSFSNNEVNITEAQLSTDKTQVTSINWNNKINKYDPVYEFSANSVTIPSRRKFAYPPVPPPRNPLPSRRRVSFYDVVFGDMRGNDQNCISKMQDDHHRPCCNNDNKKEYNNSFDIWQADESVGKNDGGYENINVNYTKDSGRMHFEKSASDCGEEDTLSKCNDIEKSRGQDHCIEGNSESRAYRIMNEKDDASSKEDAMTYGHQSGPNSSNELDDNERMRGGCGGPCGPRVRLPCGTVKVETACLCKREPEPCRVVTSCATCATTPCADRRSCCSSSSDRPVCKKSIIKCRPPCMGESSCGGGGCCGGGCRGGCGKPGQTCLPNPSRLCTTPCRPCSPCSPPKPCAPQIICYCGQKCGNCCGSGNRACCCRSKSPVCRNRSRRCCSTERAEPMVIESGCCRPKSGCECLGGGVDCQRCGRKVYQAEMQIVSGMPFHNTCFSCYCCRKPLEPLTYQENCGEIYCKQCYVRNFGPQGYGYGVGPGTLQTPM</sequence>
<dbReference type="GO" id="GO:0008307">
    <property type="term" value="F:structural constituent of muscle"/>
    <property type="evidence" value="ECO:0007669"/>
    <property type="project" value="TreeGrafter"/>
</dbReference>
<dbReference type="InterPro" id="IPR001781">
    <property type="entry name" value="Znf_LIM"/>
</dbReference>
<accession>A0A8B7KNS3</accession>
<gene>
    <name evidence="13" type="primary">LOC100578502</name>
</gene>
<dbReference type="RefSeq" id="XP_016770853.1">
    <property type="nucleotide sequence ID" value="XM_016915364.2"/>
</dbReference>
<dbReference type="Gene3D" id="2.10.110.10">
    <property type="entry name" value="Cysteine Rich Protein"/>
    <property type="match status" value="2"/>
</dbReference>
<keyword evidence="4" id="KW-0677">Repeat</keyword>
<keyword evidence="12" id="KW-1185">Reference proteome</keyword>
<dbReference type="SMART" id="SM00132">
    <property type="entry name" value="LIM"/>
    <property type="match status" value="2"/>
</dbReference>
<evidence type="ECO:0000256" key="6">
    <source>
        <dbReference type="ARBA" id="ARBA00023038"/>
    </source>
</evidence>
<dbReference type="OrthoDB" id="1679758at2759"/>
<dbReference type="PANTHER" id="PTHR24215:SF35">
    <property type="entry name" value="MUSCLE LIM PROTEIN MLP84B"/>
    <property type="match status" value="1"/>
</dbReference>
<keyword evidence="6 8" id="KW-0440">LIM domain</keyword>
<evidence type="ECO:0000256" key="9">
    <source>
        <dbReference type="SAM" id="MobiDB-lite"/>
    </source>
</evidence>
<dbReference type="Proteomes" id="UP000005203">
    <property type="component" value="Linkage group LG12"/>
</dbReference>
<protein>
    <submittedName>
        <fullName evidence="13">Uncharacterized protein LOC100578502</fullName>
    </submittedName>
</protein>
<dbReference type="PROSITE" id="PS00478">
    <property type="entry name" value="LIM_DOMAIN_1"/>
    <property type="match status" value="2"/>
</dbReference>
<dbReference type="KEGG" id="ame:100578502"/>
<evidence type="ECO:0000256" key="8">
    <source>
        <dbReference type="PROSITE-ProRule" id="PRU00125"/>
    </source>
</evidence>
<feature type="compositionally biased region" description="Polar residues" evidence="9">
    <location>
        <begin position="409"/>
        <end position="418"/>
    </location>
</feature>
<dbReference type="GO" id="GO:0005634">
    <property type="term" value="C:nucleus"/>
    <property type="evidence" value="ECO:0007669"/>
    <property type="project" value="UniProtKB-SubCell"/>
</dbReference>
<keyword evidence="5 8" id="KW-0862">Zinc</keyword>
<evidence type="ECO:0000256" key="4">
    <source>
        <dbReference type="ARBA" id="ARBA00022737"/>
    </source>
</evidence>
<dbReference type="GO" id="GO:0045214">
    <property type="term" value="P:sarcomere organization"/>
    <property type="evidence" value="ECO:0007669"/>
    <property type="project" value="TreeGrafter"/>
</dbReference>
<dbReference type="SUPFAM" id="SSF57716">
    <property type="entry name" value="Glucocorticoid receptor-like (DNA-binding domain)"/>
    <property type="match status" value="4"/>
</dbReference>
<dbReference type="AlphaFoldDB" id="A0A7M7M139"/>
<dbReference type="GO" id="GO:0060537">
    <property type="term" value="P:muscle tissue development"/>
    <property type="evidence" value="ECO:0007669"/>
    <property type="project" value="TreeGrafter"/>
</dbReference>
<evidence type="ECO:0000259" key="10">
    <source>
        <dbReference type="PROSITE" id="PS50023"/>
    </source>
</evidence>
<feature type="domain" description="LIM zinc-binding" evidence="10">
    <location>
        <begin position="3"/>
        <end position="63"/>
    </location>
</feature>
<proteinExistence type="predicted"/>
<dbReference type="GO" id="GO:0007517">
    <property type="term" value="P:muscle organ development"/>
    <property type="evidence" value="ECO:0007669"/>
    <property type="project" value="UniProtKB-KW"/>
</dbReference>
<reference evidence="13" key="2">
    <citation type="submission" date="2025-04" db="UniProtKB">
        <authorList>
            <consortium name="RefSeq"/>
        </authorList>
    </citation>
    <scope>IDENTIFICATION</scope>
    <source>
        <strain evidence="13">DH4</strain>
        <tissue evidence="13">Whole body</tissue>
    </source>
</reference>
<dbReference type="EnsemblMetazoa" id="XM_016915364">
    <property type="protein sequence ID" value="XP_016770853"/>
    <property type="gene ID" value="LOC100578502"/>
</dbReference>
<comment type="subcellular location">
    <subcellularLocation>
        <location evidence="1">Nucleus</location>
    </subcellularLocation>
</comment>
<dbReference type="Pfam" id="PF00412">
    <property type="entry name" value="LIM"/>
    <property type="match status" value="2"/>
</dbReference>
<evidence type="ECO:0000256" key="7">
    <source>
        <dbReference type="ARBA" id="ARBA00023242"/>
    </source>
</evidence>
<evidence type="ECO:0000313" key="13">
    <source>
        <dbReference type="RefSeq" id="XP_016770853.1"/>
    </source>
</evidence>
<feature type="region of interest" description="Disordered" evidence="9">
    <location>
        <begin position="397"/>
        <end position="422"/>
    </location>
</feature>
<evidence type="ECO:0000313" key="12">
    <source>
        <dbReference type="Proteomes" id="UP000005203"/>
    </source>
</evidence>
<evidence type="ECO:0000313" key="11">
    <source>
        <dbReference type="EnsemblMetazoa" id="XP_016770853"/>
    </source>
</evidence>
<keyword evidence="7" id="KW-0539">Nucleus</keyword>
<dbReference type="PROSITE" id="PS50023">
    <property type="entry name" value="LIM_DOMAIN_2"/>
    <property type="match status" value="2"/>
</dbReference>
<evidence type="ECO:0000256" key="5">
    <source>
        <dbReference type="ARBA" id="ARBA00022833"/>
    </source>
</evidence>
<dbReference type="GeneID" id="100578502"/>